<protein>
    <submittedName>
        <fullName evidence="1">Uncharacterized protein</fullName>
    </submittedName>
</protein>
<keyword evidence="2" id="KW-1185">Reference proteome</keyword>
<dbReference type="Proteomes" id="UP000315439">
    <property type="component" value="Unassembled WGS sequence"/>
</dbReference>
<accession>A0A545TSV1</accession>
<evidence type="ECO:0000313" key="1">
    <source>
        <dbReference type="EMBL" id="TQV80305.1"/>
    </source>
</evidence>
<dbReference type="AlphaFoldDB" id="A0A545TSV1"/>
<dbReference type="OrthoDB" id="5708187at2"/>
<gene>
    <name evidence="1" type="ORF">FLL46_26400</name>
</gene>
<dbReference type="EMBL" id="VIKS01000018">
    <property type="protein sequence ID" value="TQV80305.1"/>
    <property type="molecule type" value="Genomic_DNA"/>
</dbReference>
<proteinExistence type="predicted"/>
<organism evidence="1 2">
    <name type="scientific">Aliikangiella coralliicola</name>
    <dbReference type="NCBI Taxonomy" id="2592383"/>
    <lineage>
        <taxon>Bacteria</taxon>
        <taxon>Pseudomonadati</taxon>
        <taxon>Pseudomonadota</taxon>
        <taxon>Gammaproteobacteria</taxon>
        <taxon>Oceanospirillales</taxon>
        <taxon>Pleioneaceae</taxon>
        <taxon>Aliikangiella</taxon>
    </lineage>
</organism>
<name>A0A545TSV1_9GAMM</name>
<comment type="caution">
    <text evidence="1">The sequence shown here is derived from an EMBL/GenBank/DDBJ whole genome shotgun (WGS) entry which is preliminary data.</text>
</comment>
<sequence length="106" mass="11643">MFVCFFSFSGKVGAASDWTGEVTVKSIYTLNETRALIELSSFNNPGNCKVNSSGHIILDPSTHKTWFSMFLTAYAAKKPLNVYVAEACTEVWPGTSYGNIGHVRLL</sequence>
<evidence type="ECO:0000313" key="2">
    <source>
        <dbReference type="Proteomes" id="UP000315439"/>
    </source>
</evidence>
<reference evidence="1 2" key="1">
    <citation type="submission" date="2019-07" db="EMBL/GenBank/DDBJ databases">
        <title>Draft genome for Aliikangiella sp. M105.</title>
        <authorList>
            <person name="Wang G."/>
        </authorList>
    </citation>
    <scope>NUCLEOTIDE SEQUENCE [LARGE SCALE GENOMIC DNA]</scope>
    <source>
        <strain evidence="1 2">M105</strain>
    </source>
</reference>